<dbReference type="Proteomes" id="UP000821866">
    <property type="component" value="Chromosome 1"/>
</dbReference>
<name>A0A9J6F2G5_RHIMP</name>
<gene>
    <name evidence="2" type="ORF">HPB51_013116</name>
</gene>
<dbReference type="EMBL" id="JABSTU010000001">
    <property type="protein sequence ID" value="KAH8040946.1"/>
    <property type="molecule type" value="Genomic_DNA"/>
</dbReference>
<feature type="compositionally biased region" description="Basic and acidic residues" evidence="1">
    <location>
        <begin position="261"/>
        <end position="276"/>
    </location>
</feature>
<organism evidence="2 3">
    <name type="scientific">Rhipicephalus microplus</name>
    <name type="common">Cattle tick</name>
    <name type="synonym">Boophilus microplus</name>
    <dbReference type="NCBI Taxonomy" id="6941"/>
    <lineage>
        <taxon>Eukaryota</taxon>
        <taxon>Metazoa</taxon>
        <taxon>Ecdysozoa</taxon>
        <taxon>Arthropoda</taxon>
        <taxon>Chelicerata</taxon>
        <taxon>Arachnida</taxon>
        <taxon>Acari</taxon>
        <taxon>Parasitiformes</taxon>
        <taxon>Ixodida</taxon>
        <taxon>Ixodoidea</taxon>
        <taxon>Ixodidae</taxon>
        <taxon>Rhipicephalinae</taxon>
        <taxon>Rhipicephalus</taxon>
        <taxon>Boophilus</taxon>
    </lineage>
</organism>
<evidence type="ECO:0000313" key="3">
    <source>
        <dbReference type="Proteomes" id="UP000821866"/>
    </source>
</evidence>
<comment type="caution">
    <text evidence="2">The sequence shown here is derived from an EMBL/GenBank/DDBJ whole genome shotgun (WGS) entry which is preliminary data.</text>
</comment>
<evidence type="ECO:0000256" key="1">
    <source>
        <dbReference type="SAM" id="MobiDB-lite"/>
    </source>
</evidence>
<feature type="region of interest" description="Disordered" evidence="1">
    <location>
        <begin position="198"/>
        <end position="276"/>
    </location>
</feature>
<reference evidence="2" key="2">
    <citation type="submission" date="2021-09" db="EMBL/GenBank/DDBJ databases">
        <authorList>
            <person name="Jia N."/>
            <person name="Wang J."/>
            <person name="Shi W."/>
            <person name="Du L."/>
            <person name="Sun Y."/>
            <person name="Zhan W."/>
            <person name="Jiang J."/>
            <person name="Wang Q."/>
            <person name="Zhang B."/>
            <person name="Ji P."/>
            <person name="Sakyi L.B."/>
            <person name="Cui X."/>
            <person name="Yuan T."/>
            <person name="Jiang B."/>
            <person name="Yang W."/>
            <person name="Lam T.T.-Y."/>
            <person name="Chang Q."/>
            <person name="Ding S."/>
            <person name="Wang X."/>
            <person name="Zhu J."/>
            <person name="Ruan X."/>
            <person name="Zhao L."/>
            <person name="Wei J."/>
            <person name="Que T."/>
            <person name="Du C."/>
            <person name="Cheng J."/>
            <person name="Dai P."/>
            <person name="Han X."/>
            <person name="Huang E."/>
            <person name="Gao Y."/>
            <person name="Liu J."/>
            <person name="Shao H."/>
            <person name="Ye R."/>
            <person name="Li L."/>
            <person name="Wei W."/>
            <person name="Wang X."/>
            <person name="Wang C."/>
            <person name="Huo Q."/>
            <person name="Li W."/>
            <person name="Guo W."/>
            <person name="Chen H."/>
            <person name="Chen S."/>
            <person name="Zhou L."/>
            <person name="Zhou L."/>
            <person name="Ni X."/>
            <person name="Tian J."/>
            <person name="Zhou Y."/>
            <person name="Sheng Y."/>
            <person name="Liu T."/>
            <person name="Pan Y."/>
            <person name="Xia L."/>
            <person name="Li J."/>
            <person name="Zhao F."/>
            <person name="Cao W."/>
        </authorList>
    </citation>
    <scope>NUCLEOTIDE SEQUENCE</scope>
    <source>
        <strain evidence="2">Rmic-2018</strain>
        <tissue evidence="2">Larvae</tissue>
    </source>
</reference>
<dbReference type="AlphaFoldDB" id="A0A9J6F2G5"/>
<feature type="compositionally biased region" description="Low complexity" evidence="1">
    <location>
        <begin position="225"/>
        <end position="235"/>
    </location>
</feature>
<protein>
    <submittedName>
        <fullName evidence="2">Uncharacterized protein</fullName>
    </submittedName>
</protein>
<proteinExistence type="predicted"/>
<sequence>MYGARQTGIHSATTVGRQAIFIGHAAYRWVGLRGFSVNAPFPRNDQLHCLNVYIVYASALSVRSAPPLHQSLFSYVDCSGHRCAPLRISSEFQCQREGGALKVTRAQVSAVEDDVFCGLLFKAAYSAYGPGHVRSRAPTTPPPFCNLLRVMSSSQKSDFISNAYHFLAMFGTFFVDSIRAIAGPFECLPVYQLATKDEPEPKTRQTTQSRTDWSAADDLLDATPEETPSSSAAQPPESPEMQDHTPSQPSTSQAVATRQLRPPEVRRPPDRYGDFV</sequence>
<keyword evidence="3" id="KW-1185">Reference proteome</keyword>
<accession>A0A9J6F2G5</accession>
<evidence type="ECO:0000313" key="2">
    <source>
        <dbReference type="EMBL" id="KAH8040946.1"/>
    </source>
</evidence>
<reference evidence="2" key="1">
    <citation type="journal article" date="2020" name="Cell">
        <title>Large-Scale Comparative Analyses of Tick Genomes Elucidate Their Genetic Diversity and Vector Capacities.</title>
        <authorList>
            <consortium name="Tick Genome and Microbiome Consortium (TIGMIC)"/>
            <person name="Jia N."/>
            <person name="Wang J."/>
            <person name="Shi W."/>
            <person name="Du L."/>
            <person name="Sun Y."/>
            <person name="Zhan W."/>
            <person name="Jiang J.F."/>
            <person name="Wang Q."/>
            <person name="Zhang B."/>
            <person name="Ji P."/>
            <person name="Bell-Sakyi L."/>
            <person name="Cui X.M."/>
            <person name="Yuan T.T."/>
            <person name="Jiang B.G."/>
            <person name="Yang W.F."/>
            <person name="Lam T.T."/>
            <person name="Chang Q.C."/>
            <person name="Ding S.J."/>
            <person name="Wang X.J."/>
            <person name="Zhu J.G."/>
            <person name="Ruan X.D."/>
            <person name="Zhao L."/>
            <person name="Wei J.T."/>
            <person name="Ye R.Z."/>
            <person name="Que T.C."/>
            <person name="Du C.H."/>
            <person name="Zhou Y.H."/>
            <person name="Cheng J.X."/>
            <person name="Dai P.F."/>
            <person name="Guo W.B."/>
            <person name="Han X.H."/>
            <person name="Huang E.J."/>
            <person name="Li L.F."/>
            <person name="Wei W."/>
            <person name="Gao Y.C."/>
            <person name="Liu J.Z."/>
            <person name="Shao H.Z."/>
            <person name="Wang X."/>
            <person name="Wang C.C."/>
            <person name="Yang T.C."/>
            <person name="Huo Q.B."/>
            <person name="Li W."/>
            <person name="Chen H.Y."/>
            <person name="Chen S.E."/>
            <person name="Zhou L.G."/>
            <person name="Ni X.B."/>
            <person name="Tian J.H."/>
            <person name="Sheng Y."/>
            <person name="Liu T."/>
            <person name="Pan Y.S."/>
            <person name="Xia L.Y."/>
            <person name="Li J."/>
            <person name="Zhao F."/>
            <person name="Cao W.C."/>
        </authorList>
    </citation>
    <scope>NUCLEOTIDE SEQUENCE</scope>
    <source>
        <strain evidence="2">Rmic-2018</strain>
    </source>
</reference>
<feature type="compositionally biased region" description="Polar residues" evidence="1">
    <location>
        <begin position="244"/>
        <end position="256"/>
    </location>
</feature>